<proteinExistence type="predicted"/>
<dbReference type="EMBL" id="JBIRXV010000001">
    <property type="protein sequence ID" value="MFI2320515.1"/>
    <property type="molecule type" value="Genomic_DNA"/>
</dbReference>
<gene>
    <name evidence="2" type="ORF">ACH47G_08500</name>
</gene>
<keyword evidence="3" id="KW-1185">Reference proteome</keyword>
<evidence type="ECO:0000313" key="3">
    <source>
        <dbReference type="Proteomes" id="UP001611450"/>
    </source>
</evidence>
<feature type="domain" description="PIN like" evidence="1">
    <location>
        <begin position="35"/>
        <end position="280"/>
    </location>
</feature>
<dbReference type="RefSeq" id="WP_396945083.1">
    <property type="nucleotide sequence ID" value="NZ_JBIRXV010000001.1"/>
</dbReference>
<organism evidence="2 3">
    <name type="scientific">Nocardia beijingensis</name>
    <dbReference type="NCBI Taxonomy" id="95162"/>
    <lineage>
        <taxon>Bacteria</taxon>
        <taxon>Bacillati</taxon>
        <taxon>Actinomycetota</taxon>
        <taxon>Actinomycetes</taxon>
        <taxon>Mycobacteriales</taxon>
        <taxon>Nocardiaceae</taxon>
        <taxon>Nocardia</taxon>
    </lineage>
</organism>
<dbReference type="Pfam" id="PF18476">
    <property type="entry name" value="PIN_8"/>
    <property type="match status" value="1"/>
</dbReference>
<dbReference type="InterPro" id="IPR041578">
    <property type="entry name" value="PIN_8"/>
</dbReference>
<protein>
    <submittedName>
        <fullName evidence="2">PIN-like domain-containing protein</fullName>
    </submittedName>
</protein>
<comment type="caution">
    <text evidence="2">The sequence shown here is derived from an EMBL/GenBank/DDBJ whole genome shotgun (WGS) entry which is preliminary data.</text>
</comment>
<evidence type="ECO:0000259" key="1">
    <source>
        <dbReference type="Pfam" id="PF18476"/>
    </source>
</evidence>
<evidence type="ECO:0000313" key="2">
    <source>
        <dbReference type="EMBL" id="MFI2320515.1"/>
    </source>
</evidence>
<sequence length="470" mass="53341">MEDREPLLMRQYRAWIAPAPNPEDSERKLFFNDALVVLDTNVLLDLYEYTPETREQVFAALERISALLWLPYQVGLEFVRGRHAVVHRHSKALREAPDQINRKFMDAVKSVMEAAELVQRMLQTYTRDDPAQKQLEAEMSQQVVQAHFKEWKDLLLGHAKKLRESQDLTVGALGAEDTILEKVAALFGTRIGGRPSPDVVRQRVENAFSYRFPNQIPPGFSDRDKGTPLGAAGDYLLWEEVIEKVASLPEPRRVLLVSGDTKEDWYQPSEPGMKSRPWPSLTDEIRQRAKAEIRIEQPQDFFDGIRRYLHADITDETTEEIKRAAISSEEGRVSDVVVTEPEAAVLDPPVGLRIASYQAAGLTTSAMRRAVESPNFRLFQWWLIGATVELARRAPEDDEPLVEVLAAVRSVSPPGPHWLPGTVLYEGEWPYRSSTWIAPWFAHLVRTAPEADRLVLQRLAARQADSHDVG</sequence>
<dbReference type="Proteomes" id="UP001611450">
    <property type="component" value="Unassembled WGS sequence"/>
</dbReference>
<reference evidence="2 3" key="1">
    <citation type="submission" date="2024-10" db="EMBL/GenBank/DDBJ databases">
        <title>The Natural Products Discovery Center: Release of the First 8490 Sequenced Strains for Exploring Actinobacteria Biosynthetic Diversity.</title>
        <authorList>
            <person name="Kalkreuter E."/>
            <person name="Kautsar S.A."/>
            <person name="Yang D."/>
            <person name="Bader C.D."/>
            <person name="Teijaro C.N."/>
            <person name="Fluegel L."/>
            <person name="Davis C.M."/>
            <person name="Simpson J.R."/>
            <person name="Lauterbach L."/>
            <person name="Steele A.D."/>
            <person name="Gui C."/>
            <person name="Meng S."/>
            <person name="Li G."/>
            <person name="Viehrig K."/>
            <person name="Ye F."/>
            <person name="Su P."/>
            <person name="Kiefer A.F."/>
            <person name="Nichols A."/>
            <person name="Cepeda A.J."/>
            <person name="Yan W."/>
            <person name="Fan B."/>
            <person name="Jiang Y."/>
            <person name="Adhikari A."/>
            <person name="Zheng C.-J."/>
            <person name="Schuster L."/>
            <person name="Cowan T.M."/>
            <person name="Smanski M.J."/>
            <person name="Chevrette M.G."/>
            <person name="De Carvalho L.P.S."/>
            <person name="Shen B."/>
        </authorList>
    </citation>
    <scope>NUCLEOTIDE SEQUENCE [LARGE SCALE GENOMIC DNA]</scope>
    <source>
        <strain evidence="2 3">NPDC019626</strain>
    </source>
</reference>
<accession>A0ABW7WCD0</accession>
<name>A0ABW7WCD0_9NOCA</name>